<proteinExistence type="predicted"/>
<reference evidence="2" key="1">
    <citation type="submission" date="2021-02" db="EMBL/GenBank/DDBJ databases">
        <title>Genome-Resolved Metagenomics of a Microbial Community Performing Photosynthetic Biological Nutrient Removal.</title>
        <authorList>
            <person name="Mcdaniel E.A."/>
        </authorList>
    </citation>
    <scope>NUCLEOTIDE SEQUENCE</scope>
    <source>
        <strain evidence="2">UWPOB_OBS1</strain>
    </source>
</reference>
<organism evidence="2 3">
    <name type="scientific">Candidatus Obscuribacter phosphatis</name>
    <dbReference type="NCBI Taxonomy" id="1906157"/>
    <lineage>
        <taxon>Bacteria</taxon>
        <taxon>Bacillati</taxon>
        <taxon>Candidatus Melainabacteria</taxon>
        <taxon>Candidatus Obscuribacterales</taxon>
        <taxon>Candidatus Obscuribacteraceae</taxon>
        <taxon>Candidatus Obscuribacter</taxon>
    </lineage>
</organism>
<feature type="region of interest" description="Disordered" evidence="1">
    <location>
        <begin position="164"/>
        <end position="230"/>
    </location>
</feature>
<evidence type="ECO:0000256" key="1">
    <source>
        <dbReference type="SAM" id="MobiDB-lite"/>
    </source>
</evidence>
<sequence length="230" mass="25523">MQLQAEVKYDGYDDLPKQQEVKYADSNASYLKADVSTGKHYYDLNAASKTYSGPWLFGKQKVEVNLRGMRGQWIQWCPVPADVKDGVLLRGNVIYQNGDGSYRLSPDVYEGVIESEHGFEGGRYFVGRTQHTFVSNNLPGGQLRVVANLRIHLDQRLAYNPMTGAGNNSGGGQNYQNNQYNQNNNYNKYQESNNTQPAANSYDSSSLQSPEGAEVTPSFSQSASESDSGF</sequence>
<dbReference type="AlphaFoldDB" id="A0A8J7P920"/>
<evidence type="ECO:0000313" key="2">
    <source>
        <dbReference type="EMBL" id="MBN8661096.1"/>
    </source>
</evidence>
<feature type="compositionally biased region" description="Low complexity" evidence="1">
    <location>
        <begin position="174"/>
        <end position="194"/>
    </location>
</feature>
<feature type="compositionally biased region" description="Polar residues" evidence="1">
    <location>
        <begin position="195"/>
        <end position="209"/>
    </location>
</feature>
<accession>A0A8J7P920</accession>
<protein>
    <submittedName>
        <fullName evidence="2">Uncharacterized protein</fullName>
    </submittedName>
</protein>
<feature type="compositionally biased region" description="Polar residues" evidence="1">
    <location>
        <begin position="217"/>
        <end position="230"/>
    </location>
</feature>
<name>A0A8J7P920_9BACT</name>
<dbReference type="Proteomes" id="UP000664277">
    <property type="component" value="Unassembled WGS sequence"/>
</dbReference>
<dbReference type="EMBL" id="JAFLCK010000016">
    <property type="protein sequence ID" value="MBN8661096.1"/>
    <property type="molecule type" value="Genomic_DNA"/>
</dbReference>
<gene>
    <name evidence="2" type="ORF">J0M35_12080</name>
</gene>
<comment type="caution">
    <text evidence="2">The sequence shown here is derived from an EMBL/GenBank/DDBJ whole genome shotgun (WGS) entry which is preliminary data.</text>
</comment>
<evidence type="ECO:0000313" key="3">
    <source>
        <dbReference type="Proteomes" id="UP000664277"/>
    </source>
</evidence>